<dbReference type="Pfam" id="PF03886">
    <property type="entry name" value="ABC_trans_aux"/>
    <property type="match status" value="1"/>
</dbReference>
<evidence type="ECO:0000313" key="3">
    <source>
        <dbReference type="EMBL" id="MDV3459187.1"/>
    </source>
</evidence>
<proteinExistence type="predicted"/>
<dbReference type="Proteomes" id="UP001273531">
    <property type="component" value="Unassembled WGS sequence"/>
</dbReference>
<feature type="chain" id="PRO_5045450891" evidence="1">
    <location>
        <begin position="21"/>
        <end position="196"/>
    </location>
</feature>
<dbReference type="SUPFAM" id="SSF159594">
    <property type="entry name" value="XCC0632-like"/>
    <property type="match status" value="1"/>
</dbReference>
<dbReference type="EMBL" id="JAWJEJ010000002">
    <property type="protein sequence ID" value="MDV3459187.1"/>
    <property type="molecule type" value="Genomic_DNA"/>
</dbReference>
<organism evidence="3 4">
    <name type="scientific">Sphingomonas agrestis</name>
    <dbReference type="NCBI Taxonomy" id="3080540"/>
    <lineage>
        <taxon>Bacteria</taxon>
        <taxon>Pseudomonadati</taxon>
        <taxon>Pseudomonadota</taxon>
        <taxon>Alphaproteobacteria</taxon>
        <taxon>Sphingomonadales</taxon>
        <taxon>Sphingomonadaceae</taxon>
        <taxon>Sphingomonas</taxon>
    </lineage>
</organism>
<dbReference type="InterPro" id="IPR005586">
    <property type="entry name" value="ABC_trans_aux"/>
</dbReference>
<keyword evidence="4" id="KW-1185">Reference proteome</keyword>
<keyword evidence="3" id="KW-0449">Lipoprotein</keyword>
<evidence type="ECO:0000313" key="4">
    <source>
        <dbReference type="Proteomes" id="UP001273531"/>
    </source>
</evidence>
<gene>
    <name evidence="3" type="ORF">RZN05_19475</name>
</gene>
<accession>A0ABU3YDE2</accession>
<dbReference type="RefSeq" id="WP_317228341.1">
    <property type="nucleotide sequence ID" value="NZ_JAWJEJ010000002.1"/>
</dbReference>
<protein>
    <submittedName>
        <fullName evidence="3">ABC-type transport auxiliary lipoprotein family protein</fullName>
    </submittedName>
</protein>
<reference evidence="3 4" key="1">
    <citation type="submission" date="2023-10" db="EMBL/GenBank/DDBJ databases">
        <title>Sphingomonas sp. HF-S4 16S ribosomal RNA gene Genome sequencing and assembly.</title>
        <authorList>
            <person name="Lee H."/>
        </authorList>
    </citation>
    <scope>NUCLEOTIDE SEQUENCE [LARGE SCALE GENOMIC DNA]</scope>
    <source>
        <strain evidence="3 4">HF-S4</strain>
    </source>
</reference>
<sequence>MTKRALLLALPLLASLSGCISFGGKPPKSLLTLTSEATLPVGESQRSNVAATITIAVPSLPQELASSRVPVHSGGTAIAFVKDAQWVERPSQLLQRLLGDTITAKTGRLVLSSRQSLTDPGAYLMGELRRFGIQEETSEAVVTYDAALIRGPESVVEKRRFEARVPVSEIEAAPVGAALNQAANQVAAEVADWVGK</sequence>
<evidence type="ECO:0000259" key="2">
    <source>
        <dbReference type="Pfam" id="PF03886"/>
    </source>
</evidence>
<evidence type="ECO:0000256" key="1">
    <source>
        <dbReference type="SAM" id="SignalP"/>
    </source>
</evidence>
<keyword evidence="1" id="KW-0732">Signal</keyword>
<feature type="signal peptide" evidence="1">
    <location>
        <begin position="1"/>
        <end position="20"/>
    </location>
</feature>
<name>A0ABU3YDE2_9SPHN</name>
<comment type="caution">
    <text evidence="3">The sequence shown here is derived from an EMBL/GenBank/DDBJ whole genome shotgun (WGS) entry which is preliminary data.</text>
</comment>
<feature type="domain" description="ABC-type transport auxiliary lipoprotein component" evidence="2">
    <location>
        <begin position="42"/>
        <end position="191"/>
    </location>
</feature>
<dbReference type="PROSITE" id="PS51257">
    <property type="entry name" value="PROKAR_LIPOPROTEIN"/>
    <property type="match status" value="1"/>
</dbReference>
<dbReference type="Gene3D" id="3.40.50.10610">
    <property type="entry name" value="ABC-type transport auxiliary lipoprotein component"/>
    <property type="match status" value="1"/>
</dbReference>